<proteinExistence type="predicted"/>
<comment type="caution">
    <text evidence="2">The sequence shown here is derived from an EMBL/GenBank/DDBJ whole genome shotgun (WGS) entry which is preliminary data.</text>
</comment>
<accession>A0A9W9NFX5</accession>
<reference evidence="2" key="1">
    <citation type="submission" date="2022-12" db="EMBL/GenBank/DDBJ databases">
        <authorList>
            <person name="Petersen C."/>
        </authorList>
    </citation>
    <scope>NUCLEOTIDE SEQUENCE</scope>
    <source>
        <strain evidence="2">IBT 15544</strain>
    </source>
</reference>
<evidence type="ECO:0000313" key="3">
    <source>
        <dbReference type="Proteomes" id="UP001150904"/>
    </source>
</evidence>
<dbReference type="GeneID" id="83174496"/>
<keyword evidence="3" id="KW-1185">Reference proteome</keyword>
<name>A0A9W9NFX5_9EURO</name>
<organism evidence="2 3">
    <name type="scientific">Penicillium cinerascens</name>
    <dbReference type="NCBI Taxonomy" id="70096"/>
    <lineage>
        <taxon>Eukaryota</taxon>
        <taxon>Fungi</taxon>
        <taxon>Dikarya</taxon>
        <taxon>Ascomycota</taxon>
        <taxon>Pezizomycotina</taxon>
        <taxon>Eurotiomycetes</taxon>
        <taxon>Eurotiomycetidae</taxon>
        <taxon>Eurotiales</taxon>
        <taxon>Aspergillaceae</taxon>
        <taxon>Penicillium</taxon>
    </lineage>
</organism>
<gene>
    <name evidence="2" type="ORF">N7498_000133</name>
</gene>
<dbReference type="AlphaFoldDB" id="A0A9W9NFX5"/>
<dbReference type="EMBL" id="JAPQKR010000004">
    <property type="protein sequence ID" value="KAJ5218034.1"/>
    <property type="molecule type" value="Genomic_DNA"/>
</dbReference>
<evidence type="ECO:0000256" key="1">
    <source>
        <dbReference type="SAM" id="MobiDB-lite"/>
    </source>
</evidence>
<evidence type="ECO:0000313" key="2">
    <source>
        <dbReference type="EMBL" id="KAJ5218034.1"/>
    </source>
</evidence>
<dbReference type="Proteomes" id="UP001150904">
    <property type="component" value="Unassembled WGS sequence"/>
</dbReference>
<feature type="region of interest" description="Disordered" evidence="1">
    <location>
        <begin position="1"/>
        <end position="20"/>
    </location>
</feature>
<dbReference type="RefSeq" id="XP_058312607.1">
    <property type="nucleotide sequence ID" value="XM_058447196.1"/>
</dbReference>
<protein>
    <submittedName>
        <fullName evidence="2">Uncharacterized protein</fullName>
    </submittedName>
</protein>
<reference evidence="2" key="2">
    <citation type="journal article" date="2023" name="IMA Fungus">
        <title>Comparative genomic study of the Penicillium genus elucidates a diverse pangenome and 15 lateral gene transfer events.</title>
        <authorList>
            <person name="Petersen C."/>
            <person name="Sorensen T."/>
            <person name="Nielsen M.R."/>
            <person name="Sondergaard T.E."/>
            <person name="Sorensen J.L."/>
            <person name="Fitzpatrick D.A."/>
            <person name="Frisvad J.C."/>
            <person name="Nielsen K.L."/>
        </authorList>
    </citation>
    <scope>NUCLEOTIDE SEQUENCE</scope>
    <source>
        <strain evidence="2">IBT 15544</strain>
    </source>
</reference>
<sequence length="160" mass="17570">MAHLQGKVDGPGQKGTWRQSSADRLFPTWLPGYGMATVYSLENGMVSAANGDRPPFGPSHLGEQNGDRQMRYEIRDSHQTSDSEMPPGVRRYHGTGTCVIHRTMGTPWGPIWGRNWAELREGAIADSFIVEVITKITKITIITTDMGSAPDHGKSAAWGF</sequence>